<accession>A0A4U0SFU0</accession>
<comment type="pathway">
    <text evidence="1 8">Lipid metabolism; fatty acid biosynthesis.</text>
</comment>
<proteinExistence type="predicted"/>
<evidence type="ECO:0000259" key="10">
    <source>
        <dbReference type="Pfam" id="PF00364"/>
    </source>
</evidence>
<name>A0A4U0SFU0_9ACTN</name>
<dbReference type="InterPro" id="IPR050709">
    <property type="entry name" value="Biotin_Carboxyl_Carrier/Decarb"/>
</dbReference>
<evidence type="ECO:0000313" key="12">
    <source>
        <dbReference type="Proteomes" id="UP000305778"/>
    </source>
</evidence>
<comment type="function">
    <text evidence="8">This protein is a component of the acetyl coenzyme A carboxylase complex; first, biotin carboxylase catalyzes the carboxylation of the carrier protein and then the transcarboxylase transfers the carboxyl group to form malonyl-CoA.</text>
</comment>
<protein>
    <recommendedName>
        <fullName evidence="2 8">Biotin carboxyl carrier protein of acetyl-CoA carboxylase</fullName>
    </recommendedName>
</protein>
<dbReference type="PRINTS" id="PR01071">
    <property type="entry name" value="ACOABIOTINCC"/>
</dbReference>
<keyword evidence="6 8" id="KW-0275">Fatty acid biosynthesis</keyword>
<evidence type="ECO:0000256" key="3">
    <source>
        <dbReference type="ARBA" id="ARBA00022516"/>
    </source>
</evidence>
<dbReference type="OrthoDB" id="9811735at2"/>
<evidence type="ECO:0000256" key="9">
    <source>
        <dbReference type="SAM" id="MobiDB-lite"/>
    </source>
</evidence>
<evidence type="ECO:0000256" key="5">
    <source>
        <dbReference type="ARBA" id="ARBA00023098"/>
    </source>
</evidence>
<organism evidence="11 12">
    <name type="scientific">Actinacidiphila oryziradicis</name>
    <dbReference type="NCBI Taxonomy" id="2571141"/>
    <lineage>
        <taxon>Bacteria</taxon>
        <taxon>Bacillati</taxon>
        <taxon>Actinomycetota</taxon>
        <taxon>Actinomycetes</taxon>
        <taxon>Kitasatosporales</taxon>
        <taxon>Streptomycetaceae</taxon>
        <taxon>Actinacidiphila</taxon>
    </lineage>
</organism>
<dbReference type="CDD" id="cd06850">
    <property type="entry name" value="biotinyl_domain"/>
    <property type="match status" value="1"/>
</dbReference>
<keyword evidence="7 8" id="KW-0092">Biotin</keyword>
<dbReference type="GO" id="GO:0006633">
    <property type="term" value="P:fatty acid biosynthetic process"/>
    <property type="evidence" value="ECO:0007669"/>
    <property type="project" value="UniProtKB-UniPathway"/>
</dbReference>
<reference evidence="11 12" key="1">
    <citation type="submission" date="2019-04" db="EMBL/GenBank/DDBJ databases">
        <title>Streptomyces oryziradicis sp. nov., a novel actinomycete isolated from rhizosphere soil of rice (Oryza sativa L.).</title>
        <authorList>
            <person name="Li C."/>
        </authorList>
    </citation>
    <scope>NUCLEOTIDE SEQUENCE [LARGE SCALE GENOMIC DNA]</scope>
    <source>
        <strain evidence="11 12">NEAU-C40</strain>
    </source>
</reference>
<evidence type="ECO:0000256" key="8">
    <source>
        <dbReference type="RuleBase" id="RU364072"/>
    </source>
</evidence>
<feature type="domain" description="Lipoyl-binding" evidence="10">
    <location>
        <begin position="98"/>
        <end position="169"/>
    </location>
</feature>
<evidence type="ECO:0000256" key="2">
    <source>
        <dbReference type="ARBA" id="ARBA00017562"/>
    </source>
</evidence>
<dbReference type="SUPFAM" id="SSF51230">
    <property type="entry name" value="Single hybrid motif"/>
    <property type="match status" value="1"/>
</dbReference>
<keyword evidence="12" id="KW-1185">Reference proteome</keyword>
<evidence type="ECO:0000313" key="11">
    <source>
        <dbReference type="EMBL" id="TKA06651.1"/>
    </source>
</evidence>
<dbReference type="UniPathway" id="UPA00094"/>
<dbReference type="InterPro" id="IPR001249">
    <property type="entry name" value="AcCoA_biotinCC"/>
</dbReference>
<evidence type="ECO:0000256" key="1">
    <source>
        <dbReference type="ARBA" id="ARBA00005194"/>
    </source>
</evidence>
<dbReference type="InterPro" id="IPR000089">
    <property type="entry name" value="Biotin_lipoyl"/>
</dbReference>
<dbReference type="AlphaFoldDB" id="A0A4U0SFU0"/>
<keyword evidence="5 8" id="KW-0443">Lipid metabolism</keyword>
<dbReference type="PROSITE" id="PS00188">
    <property type="entry name" value="BIOTIN"/>
    <property type="match status" value="1"/>
</dbReference>
<dbReference type="Pfam" id="PF00364">
    <property type="entry name" value="Biotin_lipoyl"/>
    <property type="match status" value="1"/>
</dbReference>
<feature type="region of interest" description="Disordered" evidence="9">
    <location>
        <begin position="1"/>
        <end position="28"/>
    </location>
</feature>
<dbReference type="PANTHER" id="PTHR45266:SF3">
    <property type="entry name" value="OXALOACETATE DECARBOXYLASE ALPHA CHAIN"/>
    <property type="match status" value="1"/>
</dbReference>
<evidence type="ECO:0000256" key="6">
    <source>
        <dbReference type="ARBA" id="ARBA00023160"/>
    </source>
</evidence>
<keyword evidence="4 8" id="KW-0276">Fatty acid metabolism</keyword>
<dbReference type="InterPro" id="IPR001882">
    <property type="entry name" value="Biotin_BS"/>
</dbReference>
<dbReference type="InterPro" id="IPR011053">
    <property type="entry name" value="Single_hybrid_motif"/>
</dbReference>
<evidence type="ECO:0000256" key="4">
    <source>
        <dbReference type="ARBA" id="ARBA00022832"/>
    </source>
</evidence>
<evidence type="ECO:0000256" key="7">
    <source>
        <dbReference type="ARBA" id="ARBA00023267"/>
    </source>
</evidence>
<gene>
    <name evidence="11" type="ORF">FCI23_30890</name>
</gene>
<dbReference type="Gene3D" id="2.40.50.100">
    <property type="match status" value="1"/>
</dbReference>
<keyword evidence="3 8" id="KW-0444">Lipid biosynthesis</keyword>
<sequence>MGSEKKNHHEHSHPPVVVNHSTPPGPTTLESVCRSVTELARAAPKPPRRIRLQHGQTTVEVEWPEPETAAAVPVTVTLPEAPEPASGQEVRDGLRYVCAPMVGTFYHCPEPGTPPFVSVGDVVRPGQTIGILEVMKMMSPVQADSGGRIVEILAPDAHSVEYQERLIAIAPANQAEE</sequence>
<dbReference type="EMBL" id="SUMC01000036">
    <property type="protein sequence ID" value="TKA06651.1"/>
    <property type="molecule type" value="Genomic_DNA"/>
</dbReference>
<dbReference type="PANTHER" id="PTHR45266">
    <property type="entry name" value="OXALOACETATE DECARBOXYLASE ALPHA CHAIN"/>
    <property type="match status" value="1"/>
</dbReference>
<comment type="caution">
    <text evidence="11">The sequence shown here is derived from an EMBL/GenBank/DDBJ whole genome shotgun (WGS) entry which is preliminary data.</text>
</comment>
<dbReference type="GO" id="GO:0009317">
    <property type="term" value="C:acetyl-CoA carboxylase complex"/>
    <property type="evidence" value="ECO:0007669"/>
    <property type="project" value="InterPro"/>
</dbReference>
<dbReference type="Proteomes" id="UP000305778">
    <property type="component" value="Unassembled WGS sequence"/>
</dbReference>
<dbReference type="GO" id="GO:0003989">
    <property type="term" value="F:acetyl-CoA carboxylase activity"/>
    <property type="evidence" value="ECO:0007669"/>
    <property type="project" value="InterPro"/>
</dbReference>